<evidence type="ECO:0000256" key="1">
    <source>
        <dbReference type="SAM" id="Phobius"/>
    </source>
</evidence>
<dbReference type="EMBL" id="AP019697">
    <property type="protein sequence ID" value="BBK24288.1"/>
    <property type="molecule type" value="Genomic_DNA"/>
</dbReference>
<evidence type="ECO:0000313" key="3">
    <source>
        <dbReference type="Proteomes" id="UP000320585"/>
    </source>
</evidence>
<evidence type="ECO:0008006" key="4">
    <source>
        <dbReference type="Google" id="ProtNLM"/>
    </source>
</evidence>
<dbReference type="OrthoDB" id="9768004at2"/>
<dbReference type="KEGG" id="dho:Dia5BBH33_02230"/>
<name>A0A8D4UTE7_9FIRM</name>
<organism evidence="2 3">
    <name type="scientific">Dialister hominis</name>
    <dbReference type="NCBI Taxonomy" id="2582419"/>
    <lineage>
        <taxon>Bacteria</taxon>
        <taxon>Bacillati</taxon>
        <taxon>Bacillota</taxon>
        <taxon>Negativicutes</taxon>
        <taxon>Veillonellales</taxon>
        <taxon>Veillonellaceae</taxon>
        <taxon>Dialister</taxon>
    </lineage>
</organism>
<feature type="transmembrane region" description="Helical" evidence="1">
    <location>
        <begin position="67"/>
        <end position="87"/>
    </location>
</feature>
<reference evidence="3" key="1">
    <citation type="submission" date="2019-05" db="EMBL/GenBank/DDBJ databases">
        <title>Complete genome sequencing of Dialister sp. strain 5BBH33.</title>
        <authorList>
            <person name="Sakamoto M."/>
            <person name="Murakami T."/>
            <person name="Mori H."/>
        </authorList>
    </citation>
    <scope>NUCLEOTIDE SEQUENCE [LARGE SCALE GENOMIC DNA]</scope>
    <source>
        <strain evidence="3">5BBH33</strain>
    </source>
</reference>
<keyword evidence="1" id="KW-1133">Transmembrane helix</keyword>
<dbReference type="Proteomes" id="UP000320585">
    <property type="component" value="Chromosome"/>
</dbReference>
<evidence type="ECO:0000313" key="2">
    <source>
        <dbReference type="EMBL" id="BBK24288.1"/>
    </source>
</evidence>
<feature type="transmembrane region" description="Helical" evidence="1">
    <location>
        <begin position="107"/>
        <end position="124"/>
    </location>
</feature>
<feature type="transmembrane region" description="Helical" evidence="1">
    <location>
        <begin position="5"/>
        <end position="24"/>
    </location>
</feature>
<keyword evidence="3" id="KW-1185">Reference proteome</keyword>
<keyword evidence="1" id="KW-0812">Transmembrane</keyword>
<proteinExistence type="predicted"/>
<sequence length="223" mass="25565">MKLRMIVDTVMLVLFLAILDYRQIGSSHHEIFGMIFFVIIIFHNYLNRQWYKSLPRGRWNWDRRFTFLIDVVLIGSFLAVMITAPLISYKLSLDINAPLIVHRIHRIGGYVMLVAIGLHLGIHWSALLPRFKKALHLGNTKTISIFLKVLAVALAAAGIYFSFGFHMGNRIFLLPVTGTRMRAPNVPAFVLAHLTIAILYAEISYYIQKFIKSSGRRPRAVKK</sequence>
<feature type="transmembrane region" description="Helical" evidence="1">
    <location>
        <begin position="145"/>
        <end position="166"/>
    </location>
</feature>
<accession>A0A8D4UTE7</accession>
<dbReference type="AlphaFoldDB" id="A0A8D4UTE7"/>
<dbReference type="GeneID" id="92715443"/>
<feature type="transmembrane region" description="Helical" evidence="1">
    <location>
        <begin position="30"/>
        <end position="46"/>
    </location>
</feature>
<gene>
    <name evidence="2" type="ORF">Dia5BBH33_02230</name>
</gene>
<protein>
    <recommendedName>
        <fullName evidence="4">DUF4405 domain-containing protein</fullName>
    </recommendedName>
</protein>
<feature type="transmembrane region" description="Helical" evidence="1">
    <location>
        <begin position="186"/>
        <end position="207"/>
    </location>
</feature>
<dbReference type="RefSeq" id="WP_143332189.1">
    <property type="nucleotide sequence ID" value="NZ_AP019697.1"/>
</dbReference>
<keyword evidence="1" id="KW-0472">Membrane</keyword>